<name>A0A0F7L5G6_9VIRU</name>
<reference evidence="1" key="2">
    <citation type="submission" date="2015-03" db="EMBL/GenBank/DDBJ databases">
        <authorList>
            <person name="Chow C.-E.T."/>
            <person name="Winget D.M."/>
            <person name="White R.A.III."/>
            <person name="Hallam S.J."/>
            <person name="Suttle C.A."/>
        </authorList>
    </citation>
    <scope>NUCLEOTIDE SEQUENCE</scope>
    <source>
        <strain evidence="1">Anoxic2_2</strain>
    </source>
</reference>
<proteinExistence type="predicted"/>
<reference evidence="1" key="1">
    <citation type="journal article" date="2015" name="Front. Microbiol.">
        <title>Combining genomic sequencing methods to explore viral diversity and reveal potential virus-host interactions.</title>
        <authorList>
            <person name="Chow C.E."/>
            <person name="Winget D.M."/>
            <person name="White R.A.III."/>
            <person name="Hallam S.J."/>
            <person name="Suttle C.A."/>
        </authorList>
    </citation>
    <scope>NUCLEOTIDE SEQUENCE</scope>
    <source>
        <strain evidence="1">Anoxic2_2</strain>
    </source>
</reference>
<accession>A0A0F7L5G6</accession>
<protein>
    <submittedName>
        <fullName evidence="1">Uncharacterized protein</fullName>
    </submittedName>
</protein>
<sequence length="143" mass="16238">MIRIETNFSFQRLASQLPKLITGLTNRGANDAKTQSSKTLRGGLSELKESTLETRSLRGQGKKPLIADGGLLGSLKSSKGGFSFLKYGLHHDEGFVTQNNPFIKDKRFKFKGKKIPARPWVFREYTKENIKKFFQGFRKALRK</sequence>
<evidence type="ECO:0000313" key="1">
    <source>
        <dbReference type="EMBL" id="AKH46757.1"/>
    </source>
</evidence>
<organism evidence="1">
    <name type="scientific">uncultured marine virus</name>
    <dbReference type="NCBI Taxonomy" id="186617"/>
    <lineage>
        <taxon>Viruses</taxon>
        <taxon>environmental samples</taxon>
    </lineage>
</organism>
<dbReference type="EMBL" id="KR029586">
    <property type="protein sequence ID" value="AKH46757.1"/>
    <property type="molecule type" value="Genomic_DNA"/>
</dbReference>